<dbReference type="PROSITE" id="PS50102">
    <property type="entry name" value="RRM"/>
    <property type="match status" value="1"/>
</dbReference>
<protein>
    <submittedName>
        <fullName evidence="4">RRM domain-containing protein</fullName>
    </submittedName>
</protein>
<dbReference type="SUPFAM" id="SSF54928">
    <property type="entry name" value="RNA-binding domain, RBD"/>
    <property type="match status" value="1"/>
</dbReference>
<evidence type="ECO:0000313" key="3">
    <source>
        <dbReference type="Proteomes" id="UP000887564"/>
    </source>
</evidence>
<accession>A0A914R7D7</accession>
<dbReference type="Gene3D" id="3.30.70.330">
    <property type="match status" value="1"/>
</dbReference>
<reference evidence="4" key="1">
    <citation type="submission" date="2022-11" db="UniProtKB">
        <authorList>
            <consortium name="WormBaseParasite"/>
        </authorList>
    </citation>
    <scope>IDENTIFICATION</scope>
</reference>
<dbReference type="GO" id="GO:0005686">
    <property type="term" value="C:U2 snRNP"/>
    <property type="evidence" value="ECO:0007669"/>
    <property type="project" value="TreeGrafter"/>
</dbReference>
<dbReference type="PANTHER" id="PTHR48030:SF3">
    <property type="entry name" value="SPLICING FACTOR 3B SUBUNIT 4"/>
    <property type="match status" value="1"/>
</dbReference>
<evidence type="ECO:0000313" key="4">
    <source>
        <dbReference type="WBParaSite" id="PEQ_0000237101-mRNA-1"/>
    </source>
</evidence>
<dbReference type="AlphaFoldDB" id="A0A914R7D7"/>
<dbReference type="InterPro" id="IPR052084">
    <property type="entry name" value="SF3B4_spliceosome_assoc"/>
</dbReference>
<sequence length="54" mass="5788">MRDAETGNSKGFAFVNFASFEASDSAIEAMSGQFLCNRAITVSYAFKKDAKVSA</sequence>
<name>A0A914R7D7_PAREQ</name>
<feature type="domain" description="RRM" evidence="2">
    <location>
        <begin position="1"/>
        <end position="47"/>
    </location>
</feature>
<dbReference type="GO" id="GO:0003723">
    <property type="term" value="F:RNA binding"/>
    <property type="evidence" value="ECO:0007669"/>
    <property type="project" value="UniProtKB-UniRule"/>
</dbReference>
<dbReference type="InterPro" id="IPR012677">
    <property type="entry name" value="Nucleotide-bd_a/b_plait_sf"/>
</dbReference>
<dbReference type="InterPro" id="IPR000504">
    <property type="entry name" value="RRM_dom"/>
</dbReference>
<dbReference type="PANTHER" id="PTHR48030">
    <property type="entry name" value="SPLICING FACTOR 3B SUBUNIT 4"/>
    <property type="match status" value="1"/>
</dbReference>
<keyword evidence="3" id="KW-1185">Reference proteome</keyword>
<dbReference type="WBParaSite" id="PEQ_0000237101-mRNA-1">
    <property type="protein sequence ID" value="PEQ_0000237101-mRNA-1"/>
    <property type="gene ID" value="PEQ_0000237101"/>
</dbReference>
<evidence type="ECO:0000259" key="2">
    <source>
        <dbReference type="PROSITE" id="PS50102"/>
    </source>
</evidence>
<dbReference type="GO" id="GO:0005730">
    <property type="term" value="C:nucleolus"/>
    <property type="evidence" value="ECO:0007669"/>
    <property type="project" value="TreeGrafter"/>
</dbReference>
<organism evidence="3 4">
    <name type="scientific">Parascaris equorum</name>
    <name type="common">Equine roundworm</name>
    <dbReference type="NCBI Taxonomy" id="6256"/>
    <lineage>
        <taxon>Eukaryota</taxon>
        <taxon>Metazoa</taxon>
        <taxon>Ecdysozoa</taxon>
        <taxon>Nematoda</taxon>
        <taxon>Chromadorea</taxon>
        <taxon>Rhabditida</taxon>
        <taxon>Spirurina</taxon>
        <taxon>Ascaridomorpha</taxon>
        <taxon>Ascaridoidea</taxon>
        <taxon>Ascarididae</taxon>
        <taxon>Parascaris</taxon>
    </lineage>
</organism>
<keyword evidence="1" id="KW-0694">RNA-binding</keyword>
<proteinExistence type="predicted"/>
<evidence type="ECO:0000256" key="1">
    <source>
        <dbReference type="PROSITE-ProRule" id="PRU00176"/>
    </source>
</evidence>
<dbReference type="Pfam" id="PF00076">
    <property type="entry name" value="RRM_1"/>
    <property type="match status" value="1"/>
</dbReference>
<dbReference type="GO" id="GO:0048026">
    <property type="term" value="P:positive regulation of mRNA splicing, via spliceosome"/>
    <property type="evidence" value="ECO:0007669"/>
    <property type="project" value="TreeGrafter"/>
</dbReference>
<dbReference type="Proteomes" id="UP000887564">
    <property type="component" value="Unplaced"/>
</dbReference>
<dbReference type="InterPro" id="IPR035979">
    <property type="entry name" value="RBD_domain_sf"/>
</dbReference>
<dbReference type="GO" id="GO:0071011">
    <property type="term" value="C:precatalytic spliceosome"/>
    <property type="evidence" value="ECO:0007669"/>
    <property type="project" value="TreeGrafter"/>
</dbReference>